<dbReference type="Gene3D" id="3.30.160.60">
    <property type="entry name" value="Classic Zinc Finger"/>
    <property type="match status" value="1"/>
</dbReference>
<protein>
    <recommendedName>
        <fullName evidence="7">Endolytic murein transglycosylase</fullName>
        <ecNumber evidence="7">4.2.2.29</ecNumber>
    </recommendedName>
    <alternativeName>
        <fullName evidence="7">Peptidoglycan lytic transglycosylase</fullName>
    </alternativeName>
    <alternativeName>
        <fullName evidence="7">Peptidoglycan polymerization terminase</fullName>
    </alternativeName>
</protein>
<dbReference type="GO" id="GO:0008932">
    <property type="term" value="F:lytic endotransglycosylase activity"/>
    <property type="evidence" value="ECO:0007669"/>
    <property type="project" value="UniProtKB-UniRule"/>
</dbReference>
<organism evidence="9 10">
    <name type="scientific">Candidatus Cryosericum septentrionale</name>
    <dbReference type="NCBI Taxonomy" id="2290913"/>
    <lineage>
        <taxon>Bacteria</taxon>
        <taxon>Pseudomonadati</taxon>
        <taxon>Caldisericota/Cryosericota group</taxon>
        <taxon>Candidatus Cryosericota</taxon>
        <taxon>Candidatus Cryosericia</taxon>
        <taxon>Candidatus Cryosericales</taxon>
        <taxon>Candidatus Cryosericaceae</taxon>
        <taxon>Candidatus Cryosericum</taxon>
    </lineage>
</organism>
<dbReference type="Pfam" id="PF02618">
    <property type="entry name" value="YceG"/>
    <property type="match status" value="1"/>
</dbReference>
<evidence type="ECO:0000256" key="7">
    <source>
        <dbReference type="HAMAP-Rule" id="MF_02065"/>
    </source>
</evidence>
<dbReference type="PANTHER" id="PTHR30518">
    <property type="entry name" value="ENDOLYTIC MUREIN TRANSGLYCOSYLASE"/>
    <property type="match status" value="1"/>
</dbReference>
<evidence type="ECO:0000256" key="3">
    <source>
        <dbReference type="ARBA" id="ARBA00022989"/>
    </source>
</evidence>
<evidence type="ECO:0000256" key="8">
    <source>
        <dbReference type="SAM" id="MobiDB-lite"/>
    </source>
</evidence>
<feature type="transmembrane region" description="Helical" evidence="7">
    <location>
        <begin position="27"/>
        <end position="47"/>
    </location>
</feature>
<feature type="region of interest" description="Disordered" evidence="8">
    <location>
        <begin position="1"/>
        <end position="22"/>
    </location>
</feature>
<evidence type="ECO:0000313" key="9">
    <source>
        <dbReference type="EMBL" id="RIE16222.1"/>
    </source>
</evidence>
<dbReference type="GO" id="GO:0071555">
    <property type="term" value="P:cell wall organization"/>
    <property type="evidence" value="ECO:0007669"/>
    <property type="project" value="UniProtKB-KW"/>
</dbReference>
<keyword evidence="2 7" id="KW-0812">Transmembrane</keyword>
<evidence type="ECO:0000256" key="4">
    <source>
        <dbReference type="ARBA" id="ARBA00023136"/>
    </source>
</evidence>
<name>A0A398DKY6_9BACT</name>
<keyword evidence="6 7" id="KW-0961">Cell wall biogenesis/degradation</keyword>
<evidence type="ECO:0000256" key="6">
    <source>
        <dbReference type="ARBA" id="ARBA00023316"/>
    </source>
</evidence>
<feature type="compositionally biased region" description="Polar residues" evidence="8">
    <location>
        <begin position="1"/>
        <end position="17"/>
    </location>
</feature>
<dbReference type="RefSeq" id="WP_119086234.1">
    <property type="nucleotide sequence ID" value="NZ_QXIY01000034.1"/>
</dbReference>
<dbReference type="NCBIfam" id="TIGR00247">
    <property type="entry name" value="endolytic transglycosylase MltG"/>
    <property type="match status" value="1"/>
</dbReference>
<comment type="caution">
    <text evidence="9">The sequence shown here is derived from an EMBL/GenBank/DDBJ whole genome shotgun (WGS) entry which is preliminary data.</text>
</comment>
<evidence type="ECO:0000256" key="5">
    <source>
        <dbReference type="ARBA" id="ARBA00023239"/>
    </source>
</evidence>
<comment type="similarity">
    <text evidence="7">Belongs to the transglycosylase MltG family.</text>
</comment>
<dbReference type="Proteomes" id="UP000266113">
    <property type="component" value="Unassembled WGS sequence"/>
</dbReference>
<evidence type="ECO:0000256" key="2">
    <source>
        <dbReference type="ARBA" id="ARBA00022692"/>
    </source>
</evidence>
<evidence type="ECO:0000256" key="1">
    <source>
        <dbReference type="ARBA" id="ARBA00022475"/>
    </source>
</evidence>
<keyword evidence="3 7" id="KW-1133">Transmembrane helix</keyword>
<proteinExistence type="inferred from homology"/>
<comment type="catalytic activity">
    <reaction evidence="7">
        <text>a peptidoglycan chain = a peptidoglycan chain with N-acetyl-1,6-anhydromuramyl-[peptide] at the reducing end + a peptidoglycan chain with N-acetylglucosamine at the non-reducing end.</text>
        <dbReference type="EC" id="4.2.2.29"/>
    </reaction>
</comment>
<dbReference type="AlphaFoldDB" id="A0A398DKY6"/>
<gene>
    <name evidence="7 9" type="primary">mltG</name>
    <name evidence="9" type="ORF">SMC1_07885</name>
</gene>
<dbReference type="InterPro" id="IPR003770">
    <property type="entry name" value="MLTG-like"/>
</dbReference>
<comment type="subcellular location">
    <subcellularLocation>
        <location evidence="7">Cell membrane</location>
        <topology evidence="7">Single-pass membrane protein</topology>
    </subcellularLocation>
</comment>
<dbReference type="CDD" id="cd08010">
    <property type="entry name" value="MltG_like"/>
    <property type="match status" value="1"/>
</dbReference>
<feature type="site" description="Important for catalytic activity" evidence="7">
    <location>
        <position position="229"/>
    </location>
</feature>
<sequence length="345" mass="37960">MDEGTQNMPEVTESTPGRSPRGARVSAARIVGVLLTIAMIAGAVGWVRFIHIVPVEGPDAYVDVRPEDTVTTLSQRVFALGMTSSPQALRWYWRLRHGGSLREGRYMLEGLSNMEALYRLLVSGSPLTARVTFPEGYTVHQVAARLQEQAGISADDFLKVARDDQGKLLEGRLFPDTYEFLYAGDAAEVVARMLGRFADVVPSDWAAQAAKRGLTGDQLLRVASIVEREAKYDADRPLVASVIFNRLAKKMLLQLDTTLGYVLPSHNGFYTYAELKYKSPYNTYLHAGLPPTPICNPGLASLNAAAHASASTYYYFLAKPDGHCVFARTYAEHARNIQLYLSGGH</sequence>
<dbReference type="EMBL" id="QXIY01000034">
    <property type="protein sequence ID" value="RIE16222.1"/>
    <property type="molecule type" value="Genomic_DNA"/>
</dbReference>
<keyword evidence="4 7" id="KW-0472">Membrane</keyword>
<dbReference type="GO" id="GO:0009252">
    <property type="term" value="P:peptidoglycan biosynthetic process"/>
    <property type="evidence" value="ECO:0007669"/>
    <property type="project" value="UniProtKB-UniRule"/>
</dbReference>
<comment type="function">
    <text evidence="7">Functions as a peptidoglycan terminase that cleaves nascent peptidoglycan strands endolytically to terminate their elongation.</text>
</comment>
<dbReference type="EC" id="4.2.2.29" evidence="7"/>
<keyword evidence="1 7" id="KW-1003">Cell membrane</keyword>
<dbReference type="PANTHER" id="PTHR30518:SF2">
    <property type="entry name" value="ENDOLYTIC MUREIN TRANSGLYCOSYLASE"/>
    <property type="match status" value="1"/>
</dbReference>
<dbReference type="OrthoDB" id="9814591at2"/>
<accession>A0A398DKY6</accession>
<keyword evidence="10" id="KW-1185">Reference proteome</keyword>
<keyword evidence="5 7" id="KW-0456">Lyase</keyword>
<evidence type="ECO:0000313" key="10">
    <source>
        <dbReference type="Proteomes" id="UP000266113"/>
    </source>
</evidence>
<dbReference type="HAMAP" id="MF_02065">
    <property type="entry name" value="MltG"/>
    <property type="match status" value="1"/>
</dbReference>
<reference evidence="9 10" key="1">
    <citation type="submission" date="2018-09" db="EMBL/GenBank/DDBJ databases">
        <title>Discovery and Ecogenomic Context for Candidatus Cryosericales, a Global Caldiserica Order Active in Thawing Permafrost.</title>
        <authorList>
            <person name="Martinez M.A."/>
            <person name="Woodcroft B.J."/>
            <person name="Ignacio Espinoza J.C."/>
            <person name="Zayed A."/>
            <person name="Singleton C.M."/>
            <person name="Boyd J."/>
            <person name="Li Y.-F."/>
            <person name="Purvine S."/>
            <person name="Maughan H."/>
            <person name="Hodgkins S.B."/>
            <person name="Anderson D."/>
            <person name="Sederholm M."/>
            <person name="Temperton B."/>
            <person name="Saleska S.R."/>
            <person name="Tyson G.W."/>
            <person name="Rich V.I."/>
        </authorList>
    </citation>
    <scope>NUCLEOTIDE SEQUENCE [LARGE SCALE GENOMIC DNA]</scope>
    <source>
        <strain evidence="9 10">SMC1</strain>
    </source>
</reference>
<dbReference type="GO" id="GO:0005886">
    <property type="term" value="C:plasma membrane"/>
    <property type="evidence" value="ECO:0007669"/>
    <property type="project" value="UniProtKB-SubCell"/>
</dbReference>